<dbReference type="OrthoDB" id="269120at2759"/>
<dbReference type="VEuPathDB" id="FungiDB:SPPG_00722"/>
<dbReference type="RefSeq" id="XP_016613084.1">
    <property type="nucleotide sequence ID" value="XM_016749049.1"/>
</dbReference>
<accession>A0A0L0HVW8</accession>
<comment type="similarity">
    <text evidence="10">Belongs to the mitochondrial carrier (TC 2.A.29) family.</text>
</comment>
<evidence type="ECO:0000256" key="4">
    <source>
        <dbReference type="ARBA" id="ARBA00022737"/>
    </source>
</evidence>
<gene>
    <name evidence="13" type="ORF">SPPG_00722</name>
</gene>
<feature type="region of interest" description="Disordered" evidence="11">
    <location>
        <begin position="1"/>
        <end position="34"/>
    </location>
</feature>
<feature type="repeat" description="Solcar" evidence="9">
    <location>
        <begin position="40"/>
        <end position="142"/>
    </location>
</feature>
<evidence type="ECO:0000256" key="3">
    <source>
        <dbReference type="ARBA" id="ARBA00022692"/>
    </source>
</evidence>
<evidence type="ECO:0000256" key="1">
    <source>
        <dbReference type="ARBA" id="ARBA00004448"/>
    </source>
</evidence>
<dbReference type="InterPro" id="IPR049562">
    <property type="entry name" value="SLC25A33/36-like"/>
</dbReference>
<reference evidence="13 14" key="1">
    <citation type="submission" date="2009-08" db="EMBL/GenBank/DDBJ databases">
        <title>The Genome Sequence of Spizellomyces punctatus strain DAOM BR117.</title>
        <authorList>
            <consortium name="The Broad Institute Genome Sequencing Platform"/>
            <person name="Russ C."/>
            <person name="Cuomo C."/>
            <person name="Shea T."/>
            <person name="Young S.K."/>
            <person name="Zeng Q."/>
            <person name="Koehrsen M."/>
            <person name="Haas B."/>
            <person name="Borodovsky M."/>
            <person name="Guigo R."/>
            <person name="Alvarado L."/>
            <person name="Berlin A."/>
            <person name="Bochicchio J."/>
            <person name="Borenstein D."/>
            <person name="Chapman S."/>
            <person name="Chen Z."/>
            <person name="Engels R."/>
            <person name="Freedman E."/>
            <person name="Gellesch M."/>
            <person name="Goldberg J."/>
            <person name="Griggs A."/>
            <person name="Gujja S."/>
            <person name="Heiman D."/>
            <person name="Hepburn T."/>
            <person name="Howarth C."/>
            <person name="Jen D."/>
            <person name="Larson L."/>
            <person name="Lewis B."/>
            <person name="Mehta T."/>
            <person name="Park D."/>
            <person name="Pearson M."/>
            <person name="Roberts A."/>
            <person name="Saif S."/>
            <person name="Shenoy N."/>
            <person name="Sisk P."/>
            <person name="Stolte C."/>
            <person name="Sykes S."/>
            <person name="Thomson T."/>
            <person name="Walk T."/>
            <person name="White J."/>
            <person name="Yandava C."/>
            <person name="Burger G."/>
            <person name="Gray M.W."/>
            <person name="Holland P.W.H."/>
            <person name="King N."/>
            <person name="Lang F.B.F."/>
            <person name="Roger A.J."/>
            <person name="Ruiz-Trillo I."/>
            <person name="Lander E."/>
            <person name="Nusbaum C."/>
        </authorList>
    </citation>
    <scope>NUCLEOTIDE SEQUENCE [LARGE SCALE GENOMIC DNA]</scope>
    <source>
        <strain evidence="13 14">DAOM BR117</strain>
    </source>
</reference>
<evidence type="ECO:0000256" key="6">
    <source>
        <dbReference type="ARBA" id="ARBA00022989"/>
    </source>
</evidence>
<dbReference type="InterPro" id="IPR018108">
    <property type="entry name" value="MCP_transmembrane"/>
</dbReference>
<feature type="compositionally biased region" description="Polar residues" evidence="11">
    <location>
        <begin position="1"/>
        <end position="17"/>
    </location>
</feature>
<evidence type="ECO:0000256" key="7">
    <source>
        <dbReference type="ARBA" id="ARBA00023128"/>
    </source>
</evidence>
<dbReference type="PRINTS" id="PR00926">
    <property type="entry name" value="MITOCARRIER"/>
</dbReference>
<keyword evidence="4" id="KW-0677">Repeat</keyword>
<keyword evidence="2 10" id="KW-0813">Transport</keyword>
<dbReference type="InterPro" id="IPR023395">
    <property type="entry name" value="MCP_dom_sf"/>
</dbReference>
<evidence type="ECO:0000256" key="8">
    <source>
        <dbReference type="ARBA" id="ARBA00023136"/>
    </source>
</evidence>
<evidence type="ECO:0000313" key="13">
    <source>
        <dbReference type="EMBL" id="KND05045.1"/>
    </source>
</evidence>
<dbReference type="eggNOG" id="KOG0757">
    <property type="taxonomic scope" value="Eukaryota"/>
</dbReference>
<evidence type="ECO:0000256" key="12">
    <source>
        <dbReference type="SAM" id="Phobius"/>
    </source>
</evidence>
<dbReference type="STRING" id="645134.A0A0L0HVW8"/>
<sequence length="365" mass="40187">MSSSDITPRSLSTTTPILPTAMRPISDSRDSPAVRDTAKPSVLVHFAAGGIGGTVGAAITCPLEVVKTRLQSSLYRSTEPTVSLRNPLRAIWVHTKGVVTLLGMIRRQEGIRALWKGLGPNLIGVVPARAIYFAVYSQGKHAFTTMNHGKETPIVHMLSAASAGIATATCTNPIWLIKTRMQLQSENPQLKAAAKYRNSFHCLYLVLREEGIRGLYKGLSASFLGLTESTLQFVTYEYLKKHWVEKRRLERLQAMPASERQTTFLAKTPSDWFDTFAAAAIAKLGAAIITYPHEVLRTRLRQTPENGIVKYKGLVQSAKLIYMEEGLGALYGGMAAHLMRVVPNAAILFFCYELVVSIFTNPTYS</sequence>
<feature type="repeat" description="Solcar" evidence="9">
    <location>
        <begin position="151"/>
        <end position="242"/>
    </location>
</feature>
<evidence type="ECO:0000256" key="11">
    <source>
        <dbReference type="SAM" id="MobiDB-lite"/>
    </source>
</evidence>
<keyword evidence="3 9" id="KW-0812">Transmembrane</keyword>
<proteinExistence type="inferred from homology"/>
<feature type="repeat" description="Solcar" evidence="9">
    <location>
        <begin position="270"/>
        <end position="358"/>
    </location>
</feature>
<dbReference type="Pfam" id="PF00153">
    <property type="entry name" value="Mito_carr"/>
    <property type="match status" value="3"/>
</dbReference>
<keyword evidence="7" id="KW-0496">Mitochondrion</keyword>
<feature type="transmembrane region" description="Helical" evidence="12">
    <location>
        <begin position="341"/>
        <end position="360"/>
    </location>
</feature>
<dbReference type="GO" id="GO:0005743">
    <property type="term" value="C:mitochondrial inner membrane"/>
    <property type="evidence" value="ECO:0007669"/>
    <property type="project" value="UniProtKB-SubCell"/>
</dbReference>
<dbReference type="GO" id="GO:1990519">
    <property type="term" value="P:pyrimidine nucleotide import into mitochondrion"/>
    <property type="evidence" value="ECO:0007669"/>
    <property type="project" value="TreeGrafter"/>
</dbReference>
<name>A0A0L0HVW8_SPIPD</name>
<dbReference type="PANTHER" id="PTHR45829">
    <property type="entry name" value="MITOCHONDRIAL CARRIER PROTEIN RIM2"/>
    <property type="match status" value="1"/>
</dbReference>
<protein>
    <recommendedName>
        <fullName evidence="15">Mitochondrial carrier</fullName>
    </recommendedName>
</protein>
<evidence type="ECO:0008006" key="15">
    <source>
        <dbReference type="Google" id="ProtNLM"/>
    </source>
</evidence>
<dbReference type="Proteomes" id="UP000053201">
    <property type="component" value="Unassembled WGS sequence"/>
</dbReference>
<evidence type="ECO:0000256" key="2">
    <source>
        <dbReference type="ARBA" id="ARBA00022448"/>
    </source>
</evidence>
<dbReference type="AlphaFoldDB" id="A0A0L0HVW8"/>
<dbReference type="GO" id="GO:0015218">
    <property type="term" value="F:pyrimidine nucleotide transmembrane transporter activity"/>
    <property type="evidence" value="ECO:0007669"/>
    <property type="project" value="EnsemblFungi"/>
</dbReference>
<dbReference type="GeneID" id="27684431"/>
<dbReference type="FunCoup" id="A0A0L0HVW8">
    <property type="interactions" value="456"/>
</dbReference>
<dbReference type="Gene3D" id="1.50.40.10">
    <property type="entry name" value="Mitochondrial carrier domain"/>
    <property type="match status" value="2"/>
</dbReference>
<dbReference type="PROSITE" id="PS50920">
    <property type="entry name" value="SOLCAR"/>
    <property type="match status" value="3"/>
</dbReference>
<evidence type="ECO:0000313" key="14">
    <source>
        <dbReference type="Proteomes" id="UP000053201"/>
    </source>
</evidence>
<keyword evidence="14" id="KW-1185">Reference proteome</keyword>
<dbReference type="OMA" id="WVMYEQM"/>
<evidence type="ECO:0000256" key="5">
    <source>
        <dbReference type="ARBA" id="ARBA00022792"/>
    </source>
</evidence>
<dbReference type="GO" id="GO:0030001">
    <property type="term" value="P:metal ion transport"/>
    <property type="evidence" value="ECO:0007669"/>
    <property type="project" value="EnsemblFungi"/>
</dbReference>
<organism evidence="13 14">
    <name type="scientific">Spizellomyces punctatus (strain DAOM BR117)</name>
    <dbReference type="NCBI Taxonomy" id="645134"/>
    <lineage>
        <taxon>Eukaryota</taxon>
        <taxon>Fungi</taxon>
        <taxon>Fungi incertae sedis</taxon>
        <taxon>Chytridiomycota</taxon>
        <taxon>Chytridiomycota incertae sedis</taxon>
        <taxon>Chytridiomycetes</taxon>
        <taxon>Spizellomycetales</taxon>
        <taxon>Spizellomycetaceae</taxon>
        <taxon>Spizellomyces</taxon>
    </lineage>
</organism>
<dbReference type="EMBL" id="KQ257450">
    <property type="protein sequence ID" value="KND05045.1"/>
    <property type="molecule type" value="Genomic_DNA"/>
</dbReference>
<dbReference type="PANTHER" id="PTHR45829:SF4">
    <property type="entry name" value="MITOCHONDRIAL CARRIER PROTEIN RIM2"/>
    <property type="match status" value="1"/>
</dbReference>
<keyword evidence="8 9" id="KW-0472">Membrane</keyword>
<dbReference type="InterPro" id="IPR002067">
    <property type="entry name" value="MCP"/>
</dbReference>
<feature type="transmembrane region" description="Helical" evidence="12">
    <location>
        <begin position="113"/>
        <end position="134"/>
    </location>
</feature>
<dbReference type="SUPFAM" id="SSF103506">
    <property type="entry name" value="Mitochondrial carrier"/>
    <property type="match status" value="1"/>
</dbReference>
<evidence type="ECO:0000256" key="10">
    <source>
        <dbReference type="RuleBase" id="RU000488"/>
    </source>
</evidence>
<evidence type="ECO:0000256" key="9">
    <source>
        <dbReference type="PROSITE-ProRule" id="PRU00282"/>
    </source>
</evidence>
<comment type="subcellular location">
    <subcellularLocation>
        <location evidence="1">Mitochondrion inner membrane</location>
        <topology evidence="1">Multi-pass membrane protein</topology>
    </subcellularLocation>
</comment>
<dbReference type="InParanoid" id="A0A0L0HVW8"/>
<keyword evidence="6 12" id="KW-1133">Transmembrane helix</keyword>
<feature type="transmembrane region" description="Helical" evidence="12">
    <location>
        <begin position="154"/>
        <end position="177"/>
    </location>
</feature>
<keyword evidence="5" id="KW-0999">Mitochondrion inner membrane</keyword>